<evidence type="ECO:0000313" key="2">
    <source>
        <dbReference type="Proteomes" id="UP000254718"/>
    </source>
</evidence>
<sequence length="47" mass="5223">MPARFLLLVTGEGKQDATERFLTAKVSTAIPASFLWLHSNFICLINT</sequence>
<name>A0AAX2K586_ECOLX</name>
<keyword evidence="1" id="KW-0413">Isomerase</keyword>
<gene>
    <name evidence="1" type="ORF">NCTC8333_00658</name>
</gene>
<organism evidence="1 2">
    <name type="scientific">Escherichia coli</name>
    <dbReference type="NCBI Taxonomy" id="562"/>
    <lineage>
        <taxon>Bacteria</taxon>
        <taxon>Pseudomonadati</taxon>
        <taxon>Pseudomonadota</taxon>
        <taxon>Gammaproteobacteria</taxon>
        <taxon>Enterobacterales</taxon>
        <taxon>Enterobacteriaceae</taxon>
        <taxon>Escherichia</taxon>
    </lineage>
</organism>
<reference evidence="1 2" key="1">
    <citation type="submission" date="2018-06" db="EMBL/GenBank/DDBJ databases">
        <authorList>
            <consortium name="Pathogen Informatics"/>
            <person name="Doyle S."/>
        </authorList>
    </citation>
    <scope>NUCLEOTIDE SEQUENCE [LARGE SCALE GENOMIC DNA]</scope>
    <source>
        <strain evidence="1 2">NCTC8333</strain>
    </source>
</reference>
<dbReference type="InterPro" id="IPR037171">
    <property type="entry name" value="NagB/RpiA_transferase-like"/>
</dbReference>
<dbReference type="EMBL" id="UGFE01000002">
    <property type="protein sequence ID" value="STM21804.1"/>
    <property type="molecule type" value="Genomic_DNA"/>
</dbReference>
<dbReference type="GO" id="GO:0016853">
    <property type="term" value="F:isomerase activity"/>
    <property type="evidence" value="ECO:0007669"/>
    <property type="project" value="UniProtKB-KW"/>
</dbReference>
<proteinExistence type="predicted"/>
<dbReference type="AlphaFoldDB" id="A0AAX2K586"/>
<dbReference type="Proteomes" id="UP000254718">
    <property type="component" value="Unassembled WGS sequence"/>
</dbReference>
<dbReference type="SUPFAM" id="SSF100950">
    <property type="entry name" value="NagB/RpiA/CoA transferase-like"/>
    <property type="match status" value="1"/>
</dbReference>
<accession>A0AAX2K586</accession>
<dbReference type="Gene3D" id="3.40.50.1360">
    <property type="match status" value="1"/>
</dbReference>
<comment type="caution">
    <text evidence="1">The sequence shown here is derived from an EMBL/GenBank/DDBJ whole genome shotgun (WGS) entry which is preliminary data.</text>
</comment>
<evidence type="ECO:0000313" key="1">
    <source>
        <dbReference type="EMBL" id="STM21804.1"/>
    </source>
</evidence>
<protein>
    <submittedName>
        <fullName evidence="1">Galactosamine-6-phosphate isomerase</fullName>
    </submittedName>
</protein>